<feature type="DNA-binding region" description="H-T-H motif" evidence="4">
    <location>
        <begin position="28"/>
        <end position="47"/>
    </location>
</feature>
<dbReference type="PANTHER" id="PTHR47506:SF6">
    <property type="entry name" value="HTH-TYPE TRANSCRIPTIONAL REPRESSOR NEMR"/>
    <property type="match status" value="1"/>
</dbReference>
<dbReference type="InterPro" id="IPR009057">
    <property type="entry name" value="Homeodomain-like_sf"/>
</dbReference>
<evidence type="ECO:0000259" key="5">
    <source>
        <dbReference type="PROSITE" id="PS50977"/>
    </source>
</evidence>
<evidence type="ECO:0000313" key="6">
    <source>
        <dbReference type="EMBL" id="MBB3892386.1"/>
    </source>
</evidence>
<dbReference type="InterPro" id="IPR011075">
    <property type="entry name" value="TetR_C"/>
</dbReference>
<dbReference type="Pfam" id="PF00440">
    <property type="entry name" value="TetR_N"/>
    <property type="match status" value="1"/>
</dbReference>
<dbReference type="RefSeq" id="WP_183774529.1">
    <property type="nucleotide sequence ID" value="NZ_JACIDK010000004.1"/>
</dbReference>
<sequence length="195" mass="21852">MRKGDATRARILEETARQAALRGFGAVSLNDVAEAVGLSKSGLFKHFESKEAMELVALEQEFDRFVEFVWAPAEALPPGRARLEAIFERWLDWSEVEKAAGGCLIMAASIELDDQPGPLRDLLQKRVRQWRRTLSREMQALHAPPLPDEEVAMAVFQMKSYVLGHNDARRMLEDAGARKAARAAFGALLDRLAHR</sequence>
<comment type="caution">
    <text evidence="6">The sequence shown here is derived from an EMBL/GenBank/DDBJ whole genome shotgun (WGS) entry which is preliminary data.</text>
</comment>
<dbReference type="SUPFAM" id="SSF48498">
    <property type="entry name" value="Tetracyclin repressor-like, C-terminal domain"/>
    <property type="match status" value="1"/>
</dbReference>
<evidence type="ECO:0000256" key="1">
    <source>
        <dbReference type="ARBA" id="ARBA00023015"/>
    </source>
</evidence>
<reference evidence="6 7" key="1">
    <citation type="submission" date="2020-08" db="EMBL/GenBank/DDBJ databases">
        <title>Genomic Encyclopedia of Type Strains, Phase IV (KMG-IV): sequencing the most valuable type-strain genomes for metagenomic binning, comparative biology and taxonomic classification.</title>
        <authorList>
            <person name="Goeker M."/>
        </authorList>
    </citation>
    <scope>NUCLEOTIDE SEQUENCE [LARGE SCALE GENOMIC DNA]</scope>
    <source>
        <strain evidence="6 7">DSM 21793</strain>
    </source>
</reference>
<gene>
    <name evidence="6" type="ORF">GGQ61_003119</name>
</gene>
<name>A0A840A1A2_9CAUL</name>
<dbReference type="Gene3D" id="1.10.357.10">
    <property type="entry name" value="Tetracycline Repressor, domain 2"/>
    <property type="match status" value="1"/>
</dbReference>
<evidence type="ECO:0000256" key="4">
    <source>
        <dbReference type="PROSITE-ProRule" id="PRU00335"/>
    </source>
</evidence>
<dbReference type="Pfam" id="PF16925">
    <property type="entry name" value="TetR_C_13"/>
    <property type="match status" value="1"/>
</dbReference>
<dbReference type="PANTHER" id="PTHR47506">
    <property type="entry name" value="TRANSCRIPTIONAL REGULATORY PROTEIN"/>
    <property type="match status" value="1"/>
</dbReference>
<dbReference type="InterPro" id="IPR001647">
    <property type="entry name" value="HTH_TetR"/>
</dbReference>
<dbReference type="GO" id="GO:0003677">
    <property type="term" value="F:DNA binding"/>
    <property type="evidence" value="ECO:0007669"/>
    <property type="project" value="UniProtKB-UniRule"/>
</dbReference>
<protein>
    <submittedName>
        <fullName evidence="6">AcrR family transcriptional regulator</fullName>
    </submittedName>
</protein>
<evidence type="ECO:0000256" key="3">
    <source>
        <dbReference type="ARBA" id="ARBA00023163"/>
    </source>
</evidence>
<dbReference type="Proteomes" id="UP000530564">
    <property type="component" value="Unassembled WGS sequence"/>
</dbReference>
<keyword evidence="1" id="KW-0805">Transcription regulation</keyword>
<dbReference type="PROSITE" id="PS50977">
    <property type="entry name" value="HTH_TETR_2"/>
    <property type="match status" value="1"/>
</dbReference>
<dbReference type="Gene3D" id="1.10.10.60">
    <property type="entry name" value="Homeodomain-like"/>
    <property type="match status" value="1"/>
</dbReference>
<dbReference type="AlphaFoldDB" id="A0A840A1A2"/>
<dbReference type="InterPro" id="IPR036271">
    <property type="entry name" value="Tet_transcr_reg_TetR-rel_C_sf"/>
</dbReference>
<proteinExistence type="predicted"/>
<keyword evidence="3" id="KW-0804">Transcription</keyword>
<dbReference type="SUPFAM" id="SSF46689">
    <property type="entry name" value="Homeodomain-like"/>
    <property type="match status" value="1"/>
</dbReference>
<feature type="domain" description="HTH tetR-type" evidence="5">
    <location>
        <begin position="5"/>
        <end position="65"/>
    </location>
</feature>
<dbReference type="EMBL" id="JACIDK010000004">
    <property type="protein sequence ID" value="MBB3892386.1"/>
    <property type="molecule type" value="Genomic_DNA"/>
</dbReference>
<evidence type="ECO:0000256" key="2">
    <source>
        <dbReference type="ARBA" id="ARBA00023125"/>
    </source>
</evidence>
<keyword evidence="7" id="KW-1185">Reference proteome</keyword>
<organism evidence="6 7">
    <name type="scientific">Phenylobacterium haematophilum</name>
    <dbReference type="NCBI Taxonomy" id="98513"/>
    <lineage>
        <taxon>Bacteria</taxon>
        <taxon>Pseudomonadati</taxon>
        <taxon>Pseudomonadota</taxon>
        <taxon>Alphaproteobacteria</taxon>
        <taxon>Caulobacterales</taxon>
        <taxon>Caulobacteraceae</taxon>
        <taxon>Phenylobacterium</taxon>
    </lineage>
</organism>
<accession>A0A840A1A2</accession>
<evidence type="ECO:0000313" key="7">
    <source>
        <dbReference type="Proteomes" id="UP000530564"/>
    </source>
</evidence>
<keyword evidence="2 4" id="KW-0238">DNA-binding</keyword>